<sequence length="150" mass="16079">MPLYFAYGANMDTAAMARRCPRSRPLGRARLARHRFVVLETGFAGVMRDNRADVHGLLWDLSLADAPALDRYEDVARGLYRKLVLPVLRERAAGSVHALVYVGAATREGAPAPGYMESVAAAAHAAALPAAYVAHLDSLVPRAPLRGASS</sequence>
<name>A0A2D2CX52_METT3</name>
<accession>A0A2D2CX52</accession>
<dbReference type="RefSeq" id="WP_003612872.1">
    <property type="nucleotide sequence ID" value="NZ_ADVE02000001.1"/>
</dbReference>
<protein>
    <submittedName>
        <fullName evidence="4">Gamma-glutamylcyclotransferase</fullName>
    </submittedName>
</protein>
<keyword evidence="1" id="KW-0456">Lyase</keyword>
<dbReference type="SUPFAM" id="SSF110857">
    <property type="entry name" value="Gamma-glutamyl cyclotransferase-like"/>
    <property type="match status" value="1"/>
</dbReference>
<dbReference type="Pfam" id="PF13772">
    <property type="entry name" value="AIG2_2"/>
    <property type="match status" value="1"/>
</dbReference>
<evidence type="ECO:0000256" key="3">
    <source>
        <dbReference type="PIRSR" id="PIRSR617939-2"/>
    </source>
</evidence>
<evidence type="ECO:0000313" key="4">
    <source>
        <dbReference type="EMBL" id="ATQ67256.1"/>
    </source>
</evidence>
<dbReference type="KEGG" id="mtw:CQW49_04615"/>
<organism evidence="4 5">
    <name type="scientific">Methylosinus trichosporium (strain ATCC 35070 / NCIMB 11131 / UNIQEM 75 / OB3b)</name>
    <dbReference type="NCBI Taxonomy" id="595536"/>
    <lineage>
        <taxon>Bacteria</taxon>
        <taxon>Pseudomonadati</taxon>
        <taxon>Pseudomonadota</taxon>
        <taxon>Alphaproteobacteria</taxon>
        <taxon>Hyphomicrobiales</taxon>
        <taxon>Methylocystaceae</taxon>
        <taxon>Methylosinus</taxon>
    </lineage>
</organism>
<dbReference type="InterPro" id="IPR036568">
    <property type="entry name" value="GGCT-like_sf"/>
</dbReference>
<evidence type="ECO:0000256" key="1">
    <source>
        <dbReference type="ARBA" id="ARBA00023239"/>
    </source>
</evidence>
<evidence type="ECO:0000256" key="2">
    <source>
        <dbReference type="PIRSR" id="PIRSR617939-1"/>
    </source>
</evidence>
<dbReference type="AlphaFoldDB" id="A0A2D2CX52"/>
<feature type="binding site" evidence="3">
    <location>
        <position position="115"/>
    </location>
    <ligand>
        <name>substrate</name>
    </ligand>
</feature>
<dbReference type="Proteomes" id="UP000230709">
    <property type="component" value="Chromosome"/>
</dbReference>
<dbReference type="GO" id="GO:0003839">
    <property type="term" value="F:gamma-glutamylcyclotransferase activity"/>
    <property type="evidence" value="ECO:0007669"/>
    <property type="project" value="InterPro"/>
</dbReference>
<dbReference type="PANTHER" id="PTHR12935:SF0">
    <property type="entry name" value="GAMMA-GLUTAMYLCYCLOTRANSFERASE"/>
    <property type="match status" value="1"/>
</dbReference>
<evidence type="ECO:0000313" key="5">
    <source>
        <dbReference type="Proteomes" id="UP000230709"/>
    </source>
</evidence>
<dbReference type="EMBL" id="CP023737">
    <property type="protein sequence ID" value="ATQ67256.1"/>
    <property type="molecule type" value="Genomic_DNA"/>
</dbReference>
<keyword evidence="5" id="KW-1185">Reference proteome</keyword>
<dbReference type="CDD" id="cd06661">
    <property type="entry name" value="GGCT_like"/>
    <property type="match status" value="1"/>
</dbReference>
<dbReference type="Gene3D" id="3.10.490.10">
    <property type="entry name" value="Gamma-glutamyl cyclotransferase-like"/>
    <property type="match status" value="1"/>
</dbReference>
<dbReference type="GO" id="GO:0016740">
    <property type="term" value="F:transferase activity"/>
    <property type="evidence" value="ECO:0007669"/>
    <property type="project" value="UniProtKB-KW"/>
</dbReference>
<dbReference type="PANTHER" id="PTHR12935">
    <property type="entry name" value="GAMMA-GLUTAMYLCYCLOTRANSFERASE"/>
    <property type="match status" value="1"/>
</dbReference>
<feature type="active site" description="Proton acceptor" evidence="2">
    <location>
        <position position="73"/>
    </location>
</feature>
<dbReference type="InterPro" id="IPR017939">
    <property type="entry name" value="G-Glutamylcylcotransferase"/>
</dbReference>
<dbReference type="InterPro" id="IPR013024">
    <property type="entry name" value="GGCT-like"/>
</dbReference>
<reference evidence="5" key="1">
    <citation type="submission" date="2017-10" db="EMBL/GenBank/DDBJ databases">
        <title>Completed PacBio SMRT sequence of Methylosinus trichosporium OB3b reveals presence of a third large plasmid.</title>
        <authorList>
            <person name="Charles T.C."/>
            <person name="Lynch M.D.J."/>
            <person name="Heil J.R."/>
            <person name="Cheng J."/>
        </authorList>
    </citation>
    <scope>NUCLEOTIDE SEQUENCE [LARGE SCALE GENOMIC DNA]</scope>
    <source>
        <strain evidence="5">OB3b</strain>
    </source>
</reference>
<gene>
    <name evidence="4" type="ORF">CQW49_04615</name>
</gene>
<keyword evidence="4" id="KW-0808">Transferase</keyword>
<proteinExistence type="predicted"/>
<dbReference type="STRING" id="595536.GCA_000178815_04239"/>